<feature type="compositionally biased region" description="Basic residues" evidence="1">
    <location>
        <begin position="141"/>
        <end position="162"/>
    </location>
</feature>
<dbReference type="AlphaFoldDB" id="A0AAN7WS09"/>
<reference evidence="2 3" key="1">
    <citation type="journal article" date="2023" name="Genes (Basel)">
        <title>Chromosome-Level Genome Assembly and Circadian Gene Repertoire of the Patagonia Blennie Eleginops maclovinus-The Closest Ancestral Proxy of Antarctic Cryonotothenioids.</title>
        <authorList>
            <person name="Cheng C.C."/>
            <person name="Rivera-Colon A.G."/>
            <person name="Minhas B.F."/>
            <person name="Wilson L."/>
            <person name="Rayamajhi N."/>
            <person name="Vargas-Chacoff L."/>
            <person name="Catchen J.M."/>
        </authorList>
    </citation>
    <scope>NUCLEOTIDE SEQUENCE [LARGE SCALE GENOMIC DNA]</scope>
    <source>
        <strain evidence="2">JMC-PN-2008</strain>
    </source>
</reference>
<accession>A0AAN7WS09</accession>
<organism evidence="2 3">
    <name type="scientific">Eleginops maclovinus</name>
    <name type="common">Patagonian blennie</name>
    <name type="synonym">Eleginus maclovinus</name>
    <dbReference type="NCBI Taxonomy" id="56733"/>
    <lineage>
        <taxon>Eukaryota</taxon>
        <taxon>Metazoa</taxon>
        <taxon>Chordata</taxon>
        <taxon>Craniata</taxon>
        <taxon>Vertebrata</taxon>
        <taxon>Euteleostomi</taxon>
        <taxon>Actinopterygii</taxon>
        <taxon>Neopterygii</taxon>
        <taxon>Teleostei</taxon>
        <taxon>Neoteleostei</taxon>
        <taxon>Acanthomorphata</taxon>
        <taxon>Eupercaria</taxon>
        <taxon>Perciformes</taxon>
        <taxon>Notothenioidei</taxon>
        <taxon>Eleginopidae</taxon>
        <taxon>Eleginops</taxon>
    </lineage>
</organism>
<sequence>MGTSPQTRNIWKSDLVYGRSPSSRPGSWPKELHRVFPGAWTLRQDSPPVPRQETCEAQWQFDASSFYTFMKLIGSSTHLQIKAKPLSRAAVQRPSQTPQSFVILSPCSSSSTRTQRASRTAANTWLFLPCMAAVQLAPWKRAGKKRPKVRRRRGETRRRRKSEKNGSCTPPHFLCTHHRVPAVLITPGQLRGLLRT</sequence>
<protein>
    <submittedName>
        <fullName evidence="2">Uncharacterized protein</fullName>
    </submittedName>
</protein>
<evidence type="ECO:0000313" key="3">
    <source>
        <dbReference type="Proteomes" id="UP001346869"/>
    </source>
</evidence>
<comment type="caution">
    <text evidence="2">The sequence shown here is derived from an EMBL/GenBank/DDBJ whole genome shotgun (WGS) entry which is preliminary data.</text>
</comment>
<reference evidence="2 3" key="2">
    <citation type="journal article" date="2023" name="Mol. Biol. Evol.">
        <title>Genomics of Secondarily Temperate Adaptation in the Only Non-Antarctic Icefish.</title>
        <authorList>
            <person name="Rivera-Colon A.G."/>
            <person name="Rayamajhi N."/>
            <person name="Minhas B.F."/>
            <person name="Madrigal G."/>
            <person name="Bilyk K.T."/>
            <person name="Yoon V."/>
            <person name="Hune M."/>
            <person name="Gregory S."/>
            <person name="Cheng C.H.C."/>
            <person name="Catchen J.M."/>
        </authorList>
    </citation>
    <scope>NUCLEOTIDE SEQUENCE [LARGE SCALE GENOMIC DNA]</scope>
    <source>
        <strain evidence="2">JMC-PN-2008</strain>
    </source>
</reference>
<evidence type="ECO:0000256" key="1">
    <source>
        <dbReference type="SAM" id="MobiDB-lite"/>
    </source>
</evidence>
<name>A0AAN7WS09_ELEMC</name>
<proteinExistence type="predicted"/>
<dbReference type="EMBL" id="JAUZQC010000026">
    <property type="protein sequence ID" value="KAK5847920.1"/>
    <property type="molecule type" value="Genomic_DNA"/>
</dbReference>
<dbReference type="Proteomes" id="UP001346869">
    <property type="component" value="Unassembled WGS sequence"/>
</dbReference>
<keyword evidence="3" id="KW-1185">Reference proteome</keyword>
<gene>
    <name evidence="2" type="ORF">PBY51_017011</name>
</gene>
<feature type="region of interest" description="Disordered" evidence="1">
    <location>
        <begin position="141"/>
        <end position="172"/>
    </location>
</feature>
<evidence type="ECO:0000313" key="2">
    <source>
        <dbReference type="EMBL" id="KAK5847920.1"/>
    </source>
</evidence>